<sequence>MLSQGGTTYSKAKVTFTTVNTMTGQTDLLKNTKETEIGGATGVGVRILDSQSGEVTLGTPVVITFNNTNSYQELNFKARMESPSKDATPGNVYAQADYKIAYE</sequence>
<dbReference type="PANTHER" id="PTHR33420">
    <property type="entry name" value="FIMBRIAL SUBUNIT ELFA-RELATED"/>
    <property type="match status" value="1"/>
</dbReference>
<gene>
    <name evidence="2" type="primary">ygiL_1</name>
    <name evidence="2" type="ORF">NCTC8985_05350</name>
</gene>
<dbReference type="Gene3D" id="2.60.40.1090">
    <property type="entry name" value="Fimbrial-type adhesion domain"/>
    <property type="match status" value="1"/>
</dbReference>
<dbReference type="AlphaFoldDB" id="A0A376TTT8"/>
<dbReference type="InterPro" id="IPR050263">
    <property type="entry name" value="Bact_Fimbrial_Adh_Pro"/>
</dbReference>
<dbReference type="Pfam" id="PF00419">
    <property type="entry name" value="Fimbrial"/>
    <property type="match status" value="1"/>
</dbReference>
<proteinExistence type="predicted"/>
<dbReference type="NCBIfam" id="NF007276">
    <property type="entry name" value="PRK09733.1"/>
    <property type="match status" value="1"/>
</dbReference>
<dbReference type="GO" id="GO:0009289">
    <property type="term" value="C:pilus"/>
    <property type="evidence" value="ECO:0007669"/>
    <property type="project" value="InterPro"/>
</dbReference>
<evidence type="ECO:0000259" key="1">
    <source>
        <dbReference type="Pfam" id="PF00419"/>
    </source>
</evidence>
<dbReference type="PANTHER" id="PTHR33420:SF11">
    <property type="entry name" value="FIMBRIAL-LIKE PROTEIN"/>
    <property type="match status" value="1"/>
</dbReference>
<protein>
    <submittedName>
        <fullName evidence="2">Fimbrial protein</fullName>
    </submittedName>
</protein>
<evidence type="ECO:0000313" key="3">
    <source>
        <dbReference type="Proteomes" id="UP000254405"/>
    </source>
</evidence>
<evidence type="ECO:0000313" key="2">
    <source>
        <dbReference type="EMBL" id="STI79939.1"/>
    </source>
</evidence>
<dbReference type="InterPro" id="IPR000259">
    <property type="entry name" value="Adhesion_dom_fimbrial"/>
</dbReference>
<feature type="domain" description="Fimbrial-type adhesion" evidence="1">
    <location>
        <begin position="6"/>
        <end position="102"/>
    </location>
</feature>
<dbReference type="InterPro" id="IPR036937">
    <property type="entry name" value="Adhesion_dom_fimbrial_sf"/>
</dbReference>
<dbReference type="GO" id="GO:0043709">
    <property type="term" value="P:cell adhesion involved in single-species biofilm formation"/>
    <property type="evidence" value="ECO:0007669"/>
    <property type="project" value="TreeGrafter"/>
</dbReference>
<name>A0A376TTT8_ECOLX</name>
<reference evidence="2 3" key="1">
    <citation type="submission" date="2018-06" db="EMBL/GenBank/DDBJ databases">
        <authorList>
            <consortium name="Pathogen Informatics"/>
            <person name="Doyle S."/>
        </authorList>
    </citation>
    <scope>NUCLEOTIDE SEQUENCE [LARGE SCALE GENOMIC DNA]</scope>
    <source>
        <strain evidence="2 3">NCTC8985</strain>
    </source>
</reference>
<dbReference type="EMBL" id="UGCO01000001">
    <property type="protein sequence ID" value="STI79939.1"/>
    <property type="molecule type" value="Genomic_DNA"/>
</dbReference>
<accession>A0A376TTT8</accession>
<dbReference type="Proteomes" id="UP000254405">
    <property type="component" value="Unassembled WGS sequence"/>
</dbReference>
<dbReference type="InterPro" id="IPR008966">
    <property type="entry name" value="Adhesion_dom_sf"/>
</dbReference>
<organism evidence="2 3">
    <name type="scientific">Escherichia coli</name>
    <dbReference type="NCBI Taxonomy" id="562"/>
    <lineage>
        <taxon>Bacteria</taxon>
        <taxon>Pseudomonadati</taxon>
        <taxon>Pseudomonadota</taxon>
        <taxon>Gammaproteobacteria</taxon>
        <taxon>Enterobacterales</taxon>
        <taxon>Enterobacteriaceae</taxon>
        <taxon>Escherichia</taxon>
    </lineage>
</organism>
<dbReference type="SUPFAM" id="SSF49401">
    <property type="entry name" value="Bacterial adhesins"/>
    <property type="match status" value="1"/>
</dbReference>